<evidence type="ECO:0008006" key="3">
    <source>
        <dbReference type="Google" id="ProtNLM"/>
    </source>
</evidence>
<dbReference type="Proteomes" id="UP000593568">
    <property type="component" value="Unassembled WGS sequence"/>
</dbReference>
<dbReference type="EMBL" id="JABEZW010000009">
    <property type="protein sequence ID" value="MBA0776726.1"/>
    <property type="molecule type" value="Genomic_DNA"/>
</dbReference>
<comment type="caution">
    <text evidence="1">The sequence shown here is derived from an EMBL/GenBank/DDBJ whole genome shotgun (WGS) entry which is preliminary data.</text>
</comment>
<organism evidence="1 2">
    <name type="scientific">Gossypium trilobum</name>
    <dbReference type="NCBI Taxonomy" id="34281"/>
    <lineage>
        <taxon>Eukaryota</taxon>
        <taxon>Viridiplantae</taxon>
        <taxon>Streptophyta</taxon>
        <taxon>Embryophyta</taxon>
        <taxon>Tracheophyta</taxon>
        <taxon>Spermatophyta</taxon>
        <taxon>Magnoliopsida</taxon>
        <taxon>eudicotyledons</taxon>
        <taxon>Gunneridae</taxon>
        <taxon>Pentapetalae</taxon>
        <taxon>rosids</taxon>
        <taxon>malvids</taxon>
        <taxon>Malvales</taxon>
        <taxon>Malvaceae</taxon>
        <taxon>Malvoideae</taxon>
        <taxon>Gossypium</taxon>
    </lineage>
</organism>
<dbReference type="AlphaFoldDB" id="A0A7J9EUJ8"/>
<name>A0A7J9EUJ8_9ROSI</name>
<protein>
    <recommendedName>
        <fullName evidence="3">RNase H type-1 domain-containing protein</fullName>
    </recommendedName>
</protein>
<sequence>MSRNRGYHDGITHTYLKVISFIHSYLQDLTAIDAIVGATVGSRAESWHLAIEPLVKANFDATRKLYSEISALIKEGQHCLLTGFIDLSIKHCYKEQNTIARLLVSLGFRLTYGQFSVERVPSEIESVVATNKWWVDPPS</sequence>
<keyword evidence="2" id="KW-1185">Reference proteome</keyword>
<reference evidence="1 2" key="1">
    <citation type="journal article" date="2019" name="Genome Biol. Evol.">
        <title>Insights into the evolution of the New World diploid cottons (Gossypium, subgenus Houzingenia) based on genome sequencing.</title>
        <authorList>
            <person name="Grover C.E."/>
            <person name="Arick M.A. 2nd"/>
            <person name="Thrash A."/>
            <person name="Conover J.L."/>
            <person name="Sanders W.S."/>
            <person name="Peterson D.G."/>
            <person name="Frelichowski J.E."/>
            <person name="Scheffler J.A."/>
            <person name="Scheffler B.E."/>
            <person name="Wendel J.F."/>
        </authorList>
    </citation>
    <scope>NUCLEOTIDE SEQUENCE [LARGE SCALE GENOMIC DNA]</scope>
    <source>
        <strain evidence="1">8</strain>
        <tissue evidence="1">Leaf</tissue>
    </source>
</reference>
<evidence type="ECO:0000313" key="2">
    <source>
        <dbReference type="Proteomes" id="UP000593568"/>
    </source>
</evidence>
<accession>A0A7J9EUJ8</accession>
<proteinExistence type="predicted"/>
<gene>
    <name evidence="1" type="ORF">Gotri_011684</name>
</gene>
<evidence type="ECO:0000313" key="1">
    <source>
        <dbReference type="EMBL" id="MBA0776726.1"/>
    </source>
</evidence>